<dbReference type="InterPro" id="IPR025476">
    <property type="entry name" value="Helitron_helicase-like"/>
</dbReference>
<dbReference type="GO" id="GO:0043139">
    <property type="term" value="F:5'-3' DNA helicase activity"/>
    <property type="evidence" value="ECO:0007669"/>
    <property type="project" value="UniProtKB-EC"/>
</dbReference>
<dbReference type="GO" id="GO:0006281">
    <property type="term" value="P:DNA repair"/>
    <property type="evidence" value="ECO:0007669"/>
    <property type="project" value="UniProtKB-KW"/>
</dbReference>
<dbReference type="EMBL" id="AC006067">
    <property type="protein sequence ID" value="AAD15468.1"/>
    <property type="molecule type" value="Genomic_DNA"/>
</dbReference>
<dbReference type="PANTHER" id="PTHR10492:SF101">
    <property type="entry name" value="ATP-DEPENDENT DNA HELICASE"/>
    <property type="match status" value="1"/>
</dbReference>
<name>Q9ZQR0_ARATH</name>
<accession>Q9ZQR0</accession>
<protein>
    <recommendedName>
        <fullName evidence="1">ATP-dependent DNA helicase</fullName>
        <ecNumber evidence="1">5.6.2.3</ecNumber>
    </recommendedName>
</protein>
<dbReference type="GO" id="GO:0006310">
    <property type="term" value="P:DNA recombination"/>
    <property type="evidence" value="ECO:0007669"/>
    <property type="project" value="UniProtKB-KW"/>
</dbReference>
<evidence type="ECO:0000313" key="5">
    <source>
        <dbReference type="EMBL" id="AAD15468.1"/>
    </source>
</evidence>
<feature type="domain" description="DNA helicase Pif1-like 2B" evidence="4">
    <location>
        <begin position="1118"/>
        <end position="1164"/>
    </location>
</feature>
<keyword evidence="1 5" id="KW-0347">Helicase</keyword>
<dbReference type="GO" id="GO:0016887">
    <property type="term" value="F:ATP hydrolysis activity"/>
    <property type="evidence" value="ECO:0007669"/>
    <property type="project" value="RHEA"/>
</dbReference>
<evidence type="ECO:0000259" key="2">
    <source>
        <dbReference type="Pfam" id="PF05970"/>
    </source>
</evidence>
<evidence type="ECO:0000259" key="3">
    <source>
        <dbReference type="Pfam" id="PF14214"/>
    </source>
</evidence>
<dbReference type="GO" id="GO:0000723">
    <property type="term" value="P:telomere maintenance"/>
    <property type="evidence" value="ECO:0007669"/>
    <property type="project" value="InterPro"/>
</dbReference>
<feature type="domain" description="Helitron helicase-like" evidence="3">
    <location>
        <begin position="282"/>
        <end position="464"/>
    </location>
</feature>
<dbReference type="Gene3D" id="3.40.50.300">
    <property type="entry name" value="P-loop containing nucleotide triphosphate hydrolases"/>
    <property type="match status" value="1"/>
</dbReference>
<dbReference type="SUPFAM" id="SSF52540">
    <property type="entry name" value="P-loop containing nucleoside triphosphate hydrolases"/>
    <property type="match status" value="2"/>
</dbReference>
<comment type="cofactor">
    <cofactor evidence="1">
        <name>Mg(2+)</name>
        <dbReference type="ChEBI" id="CHEBI:18420"/>
    </cofactor>
</comment>
<sequence length="1265" mass="144197">MWYDERIRKKETKKESGFTLCCGEGSVKLPFLKESPDLLKNLLSGNHPLSKHYRDNARTFNMVFAVTSLGGKVDKSMPKGRGPAMFRLQGGNYHLIGSLKPTPGDYAKYSQLYIVDTENEVENRAIVIGKGKIAKPASGKPNLDKNLIEVIIKMLNRCNPYVRKFRTARERIQTNDEEPFHMRIIADRQGVDGRTYSMHTTSEVAALIPGDFRHGMPDRDIVIEKKSNGHLKRINQIHISYLALQYPLIFCYGEDGFRPGIEKCFKSKSKKKNKKCISMRQWFAFRIQEREVECQTLLRSKRLFQQFLCDAYTTIESNRLNYIKFNQSKLRCENYTSVKEAAAAGATTMEEEGNQLLIPASFNGGPRYMVQSYYDAMAICKLYGFPDLFITFTCNPKWPHITRYCDKRGLNPKDRLDIIARIFKIKLDSLMNDLTVKKMLGKTVASMYTVEFQKRGLPHAHILLFMHAKSKLPTSDDIDKLISAEIPDKEKEPELYEVIKNSMIHGPCGSANVKSPCMVDGECSKLYPKKHQDITKVGSDGYPIYRRRKIDDYVEKGGIKCDNRYVMPYNKKFSLRYNAHINVEWCNQNDSIKYLFKYINKGPDKVIFIVEPTQQATAGDSETPQQEQRSAEKKKNEIKDWFDCRRNAVGKNGKRARECLYAEIPAYFTWDGENKAFKKRTRGFSIGRIHYVSRKMEDDYFLRVLLNISVLFWRLSQEFFAMLLLSDSLSRPAHVWSQTWHILAEDILKKKRDEFKNPEDIDEFPKPTIDGIDNSNRLIVEELRYNRESNLKEKHEEWKQMLTPEQRGVYNEITEAVFNNLGGVFFVYGFGGTGKTFIWKTLSATIRYRDQIVLNVASSGIASLLLEGGRTAHSRFGIPLNPDEFSVCKIKPKSDLANLVKKASLVIWDEAPMMSRFCFEALDKSFSDIIKNTDNTVFGGKVVVFGGDFRQVFPVINGAGRAEIVMSSLNASYLWDNCKVLKLTKNTRLLANNLSETEAKEIQEFSDWLLAVGDGRINESNDGVAIIDIPEDLLITNADKPIESITNEIYGDPKILHEITDPKFFQGRAILASKNEDVNTINEYLLDQLHAEERIYLSADSIDPTDSDSLSNPVITPDFLNSIKLPGLPNHSLRLKVGAPVLLLRNLDPKGGLCNGTRLQITQLCTQIVEAKVITGDRIGHIILIPTVNLTPTNTKLPFKMRRRQFPLSVAFVMTINKSEGQSLEHVGLYLPKPVFSHGQLYVALSRVTSKKGLKILILDKDGKL</sequence>
<reference evidence="5" key="2">
    <citation type="submission" date="2000-03" db="EMBL/GenBank/DDBJ databases">
        <authorList>
            <person name="Lin X."/>
            <person name="Kaul S."/>
            <person name="Shea T.P."/>
            <person name="Fujii C.Y."/>
            <person name="Shen M."/>
            <person name="VanAken S.E."/>
            <person name="Barnstead M.E."/>
            <person name="Mason T.M."/>
            <person name="Bowman C.L."/>
            <person name="Ronning C.M."/>
            <person name="Benito M.-I."/>
            <person name="Carrera A.J."/>
            <person name="Creasy T.H."/>
            <person name="Buell C.R."/>
            <person name="Town C.D."/>
            <person name="Nierman W.C."/>
            <person name="Fraser C.M."/>
            <person name="Venter J.C."/>
        </authorList>
    </citation>
    <scope>NUCLEOTIDE SEQUENCE</scope>
</reference>
<dbReference type="GO" id="GO:0005524">
    <property type="term" value="F:ATP binding"/>
    <property type="evidence" value="ECO:0007669"/>
    <property type="project" value="UniProtKB-KW"/>
</dbReference>
<dbReference type="FunFam" id="3.40.50.300:FF:002884">
    <property type="entry name" value="ATP-dependent DNA helicase"/>
    <property type="match status" value="1"/>
</dbReference>
<proteinExistence type="inferred from homology"/>
<dbReference type="AlphaFoldDB" id="Q9ZQR0"/>
<evidence type="ECO:0000259" key="4">
    <source>
        <dbReference type="Pfam" id="PF21530"/>
    </source>
</evidence>
<dbReference type="Pfam" id="PF05970">
    <property type="entry name" value="PIF1"/>
    <property type="match status" value="1"/>
</dbReference>
<comment type="similarity">
    <text evidence="1">Belongs to the helicase family.</text>
</comment>
<organism evidence="5">
    <name type="scientific">Arabidopsis thaliana</name>
    <name type="common">Mouse-ear cress</name>
    <dbReference type="NCBI Taxonomy" id="3702"/>
    <lineage>
        <taxon>Eukaryota</taxon>
        <taxon>Viridiplantae</taxon>
        <taxon>Streptophyta</taxon>
        <taxon>Embryophyta</taxon>
        <taxon>Tracheophyta</taxon>
        <taxon>Spermatophyta</taxon>
        <taxon>Magnoliopsida</taxon>
        <taxon>eudicotyledons</taxon>
        <taxon>Gunneridae</taxon>
        <taxon>Pentapetalae</taxon>
        <taxon>rosids</taxon>
        <taxon>malvids</taxon>
        <taxon>Brassicales</taxon>
        <taxon>Brassicaceae</taxon>
        <taxon>Camelineae</taxon>
        <taxon>Arabidopsis</taxon>
    </lineage>
</organism>
<dbReference type="PIR" id="F84517">
    <property type="entry name" value="F84517"/>
</dbReference>
<dbReference type="PANTHER" id="PTHR10492">
    <property type="match status" value="1"/>
</dbReference>
<comment type="catalytic activity">
    <reaction evidence="1">
        <text>ATP + H2O = ADP + phosphate + H(+)</text>
        <dbReference type="Rhea" id="RHEA:13065"/>
        <dbReference type="ChEBI" id="CHEBI:15377"/>
        <dbReference type="ChEBI" id="CHEBI:15378"/>
        <dbReference type="ChEBI" id="CHEBI:30616"/>
        <dbReference type="ChEBI" id="CHEBI:43474"/>
        <dbReference type="ChEBI" id="CHEBI:456216"/>
        <dbReference type="EC" id="5.6.2.3"/>
    </reaction>
</comment>
<gene>
    <name evidence="5" type="ordered locus">At2g14470</name>
</gene>
<dbReference type="Pfam" id="PF21530">
    <property type="entry name" value="Pif1_2B_dom"/>
    <property type="match status" value="1"/>
</dbReference>
<dbReference type="Pfam" id="PF14214">
    <property type="entry name" value="Helitron_like_N"/>
    <property type="match status" value="1"/>
</dbReference>
<feature type="domain" description="DNA helicase Pif1-like DEAD-box helicase" evidence="2">
    <location>
        <begin position="801"/>
        <end position="1022"/>
    </location>
</feature>
<dbReference type="CDD" id="cd18809">
    <property type="entry name" value="SF1_C_RecD"/>
    <property type="match status" value="1"/>
</dbReference>
<keyword evidence="1" id="KW-0547">Nucleotide-binding</keyword>
<evidence type="ECO:0000256" key="1">
    <source>
        <dbReference type="RuleBase" id="RU363044"/>
    </source>
</evidence>
<reference evidence="5" key="3">
    <citation type="submission" date="2002-02" db="EMBL/GenBank/DDBJ databases">
        <authorList>
            <person name="Town C.D."/>
            <person name="Kaul S."/>
        </authorList>
    </citation>
    <scope>NUCLEOTIDE SEQUENCE</scope>
</reference>
<reference key="1">
    <citation type="journal article" date="1999" name="Nature">
        <title>Sequence and analysis of chromosome 2 of the plant Arabidopsis thaliana.</title>
        <authorList>
            <person name="Lin X."/>
            <person name="Kaul S."/>
            <person name="Rounsley S."/>
            <person name="Shea T.P."/>
            <person name="Benito M.I."/>
            <person name="Town C.D."/>
            <person name="Fujii C.Y."/>
            <person name="Mason T."/>
            <person name="Bowman C.L."/>
            <person name="Barnstead M."/>
            <person name="Feldblyum T.V."/>
            <person name="Buell C.R."/>
            <person name="Ketchum K.A."/>
            <person name="Lee J."/>
            <person name="Ronning C.M."/>
            <person name="Koo H.L."/>
            <person name="Moffat K.S."/>
            <person name="Cronin L.A."/>
            <person name="Shen M."/>
            <person name="Pai G."/>
            <person name="Van Aken S."/>
            <person name="Umayam L."/>
            <person name="Tallon L.J."/>
            <person name="Gill J.E."/>
            <person name="Adams M.D."/>
            <person name="Carrera A.J."/>
            <person name="Creasy T.H."/>
            <person name="Goodman H.M."/>
            <person name="Somerville C.R."/>
            <person name="Copenhaver G.P."/>
            <person name="Preuss D."/>
            <person name="Nierman W.C."/>
            <person name="White O."/>
            <person name="Eisen J.A."/>
            <person name="Salzberg S.L."/>
            <person name="Fraser C.M."/>
            <person name="Venter J.C."/>
        </authorList>
    </citation>
    <scope>NUCLEOTIDE SEQUENCE [LARGE SCALE GENOMIC DNA]</scope>
    <source>
        <strain>cv. Columbia</strain>
    </source>
</reference>
<dbReference type="InterPro" id="IPR049163">
    <property type="entry name" value="Pif1-like_2B_dom"/>
</dbReference>
<keyword evidence="1" id="KW-0227">DNA damage</keyword>
<keyword evidence="1" id="KW-0067">ATP-binding</keyword>
<keyword evidence="1" id="KW-0233">DNA recombination</keyword>
<dbReference type="InterPro" id="IPR010285">
    <property type="entry name" value="DNA_helicase_pif1-like_DEAD"/>
</dbReference>
<dbReference type="EC" id="5.6.2.3" evidence="1"/>
<keyword evidence="1" id="KW-0378">Hydrolase</keyword>
<keyword evidence="1" id="KW-0234">DNA repair</keyword>
<dbReference type="InterPro" id="IPR027417">
    <property type="entry name" value="P-loop_NTPase"/>
</dbReference>